<dbReference type="SUPFAM" id="SSF74653">
    <property type="entry name" value="TolA/TonB C-terminal domain"/>
    <property type="match status" value="1"/>
</dbReference>
<comment type="function">
    <text evidence="10">Interacts with outer membrane receptor proteins that carry out high-affinity binding and energy dependent uptake into the periplasmic space of specific substrates. It could act to transduce energy from the cytoplasmic membrane to specific energy-requiring processes in the outer membrane, resulting in the release into the periplasm of ligands bound by these outer membrane proteins.</text>
</comment>
<dbReference type="NCBIfam" id="TIGR01352">
    <property type="entry name" value="tonB_Cterm"/>
    <property type="match status" value="1"/>
</dbReference>
<reference evidence="13 14" key="1">
    <citation type="journal article" date="2011" name="Front. Microbiol.">
        <title>Genomic signatures of strain selection and enhancement in Bacillus atrophaeus var. globigii, a historical biowarfare simulant.</title>
        <authorList>
            <person name="Gibbons H.S."/>
            <person name="Broomall S.M."/>
            <person name="McNew L.A."/>
            <person name="Daligault H."/>
            <person name="Chapman C."/>
            <person name="Bruce D."/>
            <person name="Karavis M."/>
            <person name="Krepps M."/>
            <person name="McGregor P.A."/>
            <person name="Hong C."/>
            <person name="Park K.H."/>
            <person name="Akmal A."/>
            <person name="Feldman A."/>
            <person name="Lin J.S."/>
            <person name="Chang W.E."/>
            <person name="Higgs B.W."/>
            <person name="Demirev P."/>
            <person name="Lindquist J."/>
            <person name="Liem A."/>
            <person name="Fochler E."/>
            <person name="Read T.D."/>
            <person name="Tapia R."/>
            <person name="Johnson S."/>
            <person name="Bishop-Lilly K.A."/>
            <person name="Detter C."/>
            <person name="Han C."/>
            <person name="Sozhamannan S."/>
            <person name="Rosenzweig C.N."/>
            <person name="Skowronski E.W."/>
        </authorList>
    </citation>
    <scope>NUCLEOTIDE SEQUENCE [LARGE SCALE GENOMIC DNA]</scope>
    <source>
        <strain evidence="13 14">TPS4-2</strain>
    </source>
</reference>
<name>A0A432YXY3_9GAMM</name>
<keyword evidence="9" id="KW-0472">Membrane</keyword>
<dbReference type="InterPro" id="IPR037682">
    <property type="entry name" value="TonB_C"/>
</dbReference>
<dbReference type="GO" id="GO:0031992">
    <property type="term" value="F:energy transducer activity"/>
    <property type="evidence" value="ECO:0007669"/>
    <property type="project" value="InterPro"/>
</dbReference>
<dbReference type="InterPro" id="IPR051045">
    <property type="entry name" value="TonB-dependent_transducer"/>
</dbReference>
<evidence type="ECO:0000256" key="1">
    <source>
        <dbReference type="ARBA" id="ARBA00004383"/>
    </source>
</evidence>
<dbReference type="AlphaFoldDB" id="A0A432YXY3"/>
<dbReference type="GO" id="GO:0015891">
    <property type="term" value="P:siderophore transport"/>
    <property type="evidence" value="ECO:0007669"/>
    <property type="project" value="InterPro"/>
</dbReference>
<dbReference type="EMBL" id="PIQA01000001">
    <property type="protein sequence ID" value="RUO68133.1"/>
    <property type="molecule type" value="Genomic_DNA"/>
</dbReference>
<proteinExistence type="inferred from homology"/>
<dbReference type="GO" id="GO:0030288">
    <property type="term" value="C:outer membrane-bounded periplasmic space"/>
    <property type="evidence" value="ECO:0007669"/>
    <property type="project" value="InterPro"/>
</dbReference>
<keyword evidence="3 10" id="KW-0813">Transport</keyword>
<evidence type="ECO:0000256" key="8">
    <source>
        <dbReference type="ARBA" id="ARBA00022989"/>
    </source>
</evidence>
<evidence type="ECO:0000256" key="9">
    <source>
        <dbReference type="ARBA" id="ARBA00023136"/>
    </source>
</evidence>
<dbReference type="FunFam" id="3.30.1150.10:FF:000006">
    <property type="entry name" value="Protein TonB"/>
    <property type="match status" value="1"/>
</dbReference>
<feature type="domain" description="TonB C-terminal" evidence="12">
    <location>
        <begin position="110"/>
        <end position="203"/>
    </location>
</feature>
<evidence type="ECO:0000313" key="13">
    <source>
        <dbReference type="EMBL" id="RUO68133.1"/>
    </source>
</evidence>
<evidence type="ECO:0000256" key="3">
    <source>
        <dbReference type="ARBA" id="ARBA00022448"/>
    </source>
</evidence>
<evidence type="ECO:0000256" key="6">
    <source>
        <dbReference type="ARBA" id="ARBA00022692"/>
    </source>
</evidence>
<feature type="compositionally biased region" description="Pro residues" evidence="11">
    <location>
        <begin position="60"/>
        <end position="73"/>
    </location>
</feature>
<dbReference type="PANTHER" id="PTHR33446:SF14">
    <property type="entry name" value="PROTEIN TONB"/>
    <property type="match status" value="1"/>
</dbReference>
<keyword evidence="4 10" id="KW-1003">Cell membrane</keyword>
<evidence type="ECO:0000256" key="5">
    <source>
        <dbReference type="ARBA" id="ARBA00022519"/>
    </source>
</evidence>
<evidence type="ECO:0000256" key="7">
    <source>
        <dbReference type="ARBA" id="ARBA00022927"/>
    </source>
</evidence>
<keyword evidence="8" id="KW-1133">Transmembrane helix</keyword>
<dbReference type="Proteomes" id="UP000288361">
    <property type="component" value="Unassembled WGS sequence"/>
</dbReference>
<sequence>MVRFLVSLLLGAAVTFALFAFMAYLIGGGAKSNEAPPPTPVIDIVTSPPESDVQERRRTPPPPPPPPEQPPETPQSEPDTSDSSLNMNMGFDVDVGGADTGLSGPGGGLSSDGDATPIVRIEPRYPPQAARNGTEGWVQLRFTIDEQGGVTDVEVIDSEPRRVFDREARRALLRWKYKPKVIDGKPVRQEGMTVQLDFTMDGN</sequence>
<dbReference type="PANTHER" id="PTHR33446">
    <property type="entry name" value="PROTEIN TONB-RELATED"/>
    <property type="match status" value="1"/>
</dbReference>
<evidence type="ECO:0000259" key="12">
    <source>
        <dbReference type="PROSITE" id="PS52015"/>
    </source>
</evidence>
<evidence type="ECO:0000313" key="14">
    <source>
        <dbReference type="Proteomes" id="UP000288361"/>
    </source>
</evidence>
<dbReference type="GO" id="GO:0055085">
    <property type="term" value="P:transmembrane transport"/>
    <property type="evidence" value="ECO:0007669"/>
    <property type="project" value="InterPro"/>
</dbReference>
<accession>A0A432YXY3</accession>
<keyword evidence="10" id="KW-0735">Signal-anchor</keyword>
<keyword evidence="5 10" id="KW-0997">Cell inner membrane</keyword>
<gene>
    <name evidence="13" type="ORF">CWI73_04635</name>
</gene>
<evidence type="ECO:0000256" key="11">
    <source>
        <dbReference type="SAM" id="MobiDB-lite"/>
    </source>
</evidence>
<dbReference type="InterPro" id="IPR003538">
    <property type="entry name" value="TonB"/>
</dbReference>
<dbReference type="PRINTS" id="PR01374">
    <property type="entry name" value="TONBPROTEIN"/>
</dbReference>
<comment type="subcellular location">
    <subcellularLocation>
        <location evidence="1 10">Cell inner membrane</location>
        <topology evidence="1 10">Single-pass membrane protein</topology>
        <orientation evidence="1 10">Periplasmic side</orientation>
    </subcellularLocation>
</comment>
<evidence type="ECO:0000256" key="2">
    <source>
        <dbReference type="ARBA" id="ARBA00006555"/>
    </source>
</evidence>
<comment type="caution">
    <text evidence="13">The sequence shown here is derived from an EMBL/GenBank/DDBJ whole genome shotgun (WGS) entry which is preliminary data.</text>
</comment>
<dbReference type="Pfam" id="PF03544">
    <property type="entry name" value="TonB_C"/>
    <property type="match status" value="1"/>
</dbReference>
<dbReference type="GO" id="GO:0005886">
    <property type="term" value="C:plasma membrane"/>
    <property type="evidence" value="ECO:0007669"/>
    <property type="project" value="UniProtKB-SubCell"/>
</dbReference>
<keyword evidence="6" id="KW-0812">Transmembrane</keyword>
<organism evidence="13 14">
    <name type="scientific">Idiomarina piscisalsi</name>
    <dbReference type="NCBI Taxonomy" id="1096243"/>
    <lineage>
        <taxon>Bacteria</taxon>
        <taxon>Pseudomonadati</taxon>
        <taxon>Pseudomonadota</taxon>
        <taxon>Gammaproteobacteria</taxon>
        <taxon>Alteromonadales</taxon>
        <taxon>Idiomarinaceae</taxon>
        <taxon>Idiomarina</taxon>
    </lineage>
</organism>
<keyword evidence="7 10" id="KW-0653">Protein transport</keyword>
<feature type="region of interest" description="Disordered" evidence="11">
    <location>
        <begin position="32"/>
        <end position="119"/>
    </location>
</feature>
<dbReference type="GO" id="GO:0015031">
    <property type="term" value="P:protein transport"/>
    <property type="evidence" value="ECO:0007669"/>
    <property type="project" value="UniProtKB-UniRule"/>
</dbReference>
<feature type="compositionally biased region" description="Polar residues" evidence="11">
    <location>
        <begin position="76"/>
        <end position="87"/>
    </location>
</feature>
<evidence type="ECO:0000256" key="10">
    <source>
        <dbReference type="RuleBase" id="RU362123"/>
    </source>
</evidence>
<evidence type="ECO:0000256" key="4">
    <source>
        <dbReference type="ARBA" id="ARBA00022475"/>
    </source>
</evidence>
<dbReference type="PROSITE" id="PS52015">
    <property type="entry name" value="TONB_CTD"/>
    <property type="match status" value="1"/>
</dbReference>
<dbReference type="InterPro" id="IPR006260">
    <property type="entry name" value="TonB/TolA_C"/>
</dbReference>
<dbReference type="RefSeq" id="WP_126751743.1">
    <property type="nucleotide sequence ID" value="NZ_JBHUMT010000016.1"/>
</dbReference>
<dbReference type="Gene3D" id="3.30.1150.10">
    <property type="match status" value="1"/>
</dbReference>
<comment type="similarity">
    <text evidence="2 10">Belongs to the TonB family.</text>
</comment>
<protein>
    <recommendedName>
        <fullName evidence="10">Protein TonB</fullName>
    </recommendedName>
</protein>